<dbReference type="Proteomes" id="UP001566132">
    <property type="component" value="Unassembled WGS sequence"/>
</dbReference>
<name>A0ABD1F5Q8_HYPHA</name>
<dbReference type="AlphaFoldDB" id="A0ABD1F5Q8"/>
<keyword evidence="2" id="KW-1185">Reference proteome</keyword>
<comment type="caution">
    <text evidence="1">The sequence shown here is derived from an EMBL/GenBank/DDBJ whole genome shotgun (WGS) entry which is preliminary data.</text>
</comment>
<protein>
    <submittedName>
        <fullName evidence="1">Uncharacterized protein</fullName>
    </submittedName>
</protein>
<accession>A0ABD1F5Q8</accession>
<proteinExistence type="predicted"/>
<evidence type="ECO:0000313" key="2">
    <source>
        <dbReference type="Proteomes" id="UP001566132"/>
    </source>
</evidence>
<evidence type="ECO:0000313" key="1">
    <source>
        <dbReference type="EMBL" id="KAL1512936.1"/>
    </source>
</evidence>
<organism evidence="1 2">
    <name type="scientific">Hypothenemus hampei</name>
    <name type="common">Coffee berry borer</name>
    <dbReference type="NCBI Taxonomy" id="57062"/>
    <lineage>
        <taxon>Eukaryota</taxon>
        <taxon>Metazoa</taxon>
        <taxon>Ecdysozoa</taxon>
        <taxon>Arthropoda</taxon>
        <taxon>Hexapoda</taxon>
        <taxon>Insecta</taxon>
        <taxon>Pterygota</taxon>
        <taxon>Neoptera</taxon>
        <taxon>Endopterygota</taxon>
        <taxon>Coleoptera</taxon>
        <taxon>Polyphaga</taxon>
        <taxon>Cucujiformia</taxon>
        <taxon>Curculionidae</taxon>
        <taxon>Scolytinae</taxon>
        <taxon>Hypothenemus</taxon>
    </lineage>
</organism>
<reference evidence="1 2" key="1">
    <citation type="submission" date="2024-05" db="EMBL/GenBank/DDBJ databases">
        <title>Genetic variation in Jamaican populations of the coffee berry borer (Hypothenemus hampei).</title>
        <authorList>
            <person name="Errbii M."/>
            <person name="Myrie A."/>
        </authorList>
    </citation>
    <scope>NUCLEOTIDE SEQUENCE [LARGE SCALE GENOMIC DNA]</scope>
    <source>
        <strain evidence="1">JA-Hopewell-2020-01-JO</strain>
        <tissue evidence="1">Whole body</tissue>
    </source>
</reference>
<dbReference type="InterPro" id="IPR016024">
    <property type="entry name" value="ARM-type_fold"/>
</dbReference>
<dbReference type="EMBL" id="JBDJPC010000002">
    <property type="protein sequence ID" value="KAL1512936.1"/>
    <property type="molecule type" value="Genomic_DNA"/>
</dbReference>
<sequence>MNLDLIGSQVQQNNSFVEEFPYNELPNVSPLDHEHIRKILPYLLQISQNPSFYTNFKAVKLTANFIIKTLYEFDNTFLKDVFVGLLQLLKQIFLSVTSTKQLTGIFSNLKQILDILFYVSDFDSFCNFCANICQPILERIINSIIKNYDSFDQTLYSILQNYKNVEAFRELTSLAELVVLRFPSSTQIHLFCAEFLMENCLLLLRNWNKNNDDLPYLNEVLTGVLNYLLHPTQNPMTDVLKKFLKYLMPMTPKLIYLCGHETIELVSKKLLAWFLHMFIAEHGGNSHEMLTTIQGLHHLPSDYRNWPKSISETFFWLCYLLYYHHSYVWRGDEICSAISSLIYSKKSQHALNTHILKAVLYIFPICIQDVKKVWKARYIGQDLLGSLLPTFTSFLGKIISFSEPQLLWILCKGSDDLKIEVIKVCMKKINDENIQVLENVLAASKSEGILIKILLREEKFKTPISPTLLQIIQRLQNRMSFKNIPLLISKFCGNVDIVCTLLRTGCNEVPQDFQVSLSLLSSLNIIIHTNPNEETLTNLCFITEKIFDILKSDKNILDWFIADQFWMRYLIMRLNGGNEKLMISILMLLTKILTNQTEETEISKGIFIDVSPFLTGSPQLIVSTIRFIKQILRLKNSLITLKIDSVRPTFSKLCHLTDKFYAIEEVFYCLRKLLRHYPDLTYLPHVGMIVEEKCHYSNRRKYGREYLEYLLIWITLIFKNPDKNLCYLPPYVILVKYIQQSIALSTELKNKYLNYLSHIYDKEVYLNKTEADWQNINLMPVCLSFKTNIKVEVKGSVN</sequence>
<dbReference type="SUPFAM" id="SSF48371">
    <property type="entry name" value="ARM repeat"/>
    <property type="match status" value="1"/>
</dbReference>
<gene>
    <name evidence="1" type="ORF">ABEB36_002435</name>
</gene>